<organism evidence="2 3">
    <name type="scientific">Actinoalloteichus caeruleus DSM 43889</name>
    <dbReference type="NCBI Taxonomy" id="1120930"/>
    <lineage>
        <taxon>Bacteria</taxon>
        <taxon>Bacillati</taxon>
        <taxon>Actinomycetota</taxon>
        <taxon>Actinomycetes</taxon>
        <taxon>Pseudonocardiales</taxon>
        <taxon>Pseudonocardiaceae</taxon>
        <taxon>Actinoalloteichus</taxon>
        <taxon>Actinoalloteichus cyanogriseus</taxon>
    </lineage>
</organism>
<protein>
    <submittedName>
        <fullName evidence="2">Pyridine nucleotide-disulfide oxidoreductase</fullName>
    </submittedName>
</protein>
<sequence>MSTSQVTRVDVVVIGAGQAGLSSAHSLARAGLPPGSGFVVLDGATRPGGAWGERWPTLTMRTVHGIHQLPGMPVPAVDESEAAAVAVPRYFADYEREFDLPVRRPVMVRSVRPGPAGRLLVDSDDGGYAARALINATGTWRRPFWPRYPGQELFGGRQLHTADYRGPEEFAGQRVVVVGGGSSAVQLLLEIDEVASTVWVTRNPPDIRRGPFDQDRGREAVASVDREVRAGRPPGSVVRATGLVLPPDALAAWEAGRLARRPMFQRLTPTGVAWPDGHHEDVDVVLWCTGFRPALDHLAPLRLRTRHGGIVMDGTRVVADPRVHLVGYGPSASTVGANRAGRDAVRDIRRLLAAPAADGAGDDLPRAG</sequence>
<reference evidence="2 3" key="1">
    <citation type="submission" date="2022-06" db="EMBL/GenBank/DDBJ databases">
        <title>Genomic Encyclopedia of Type Strains, Phase I: the one thousand microbial genomes (KMG-I) project.</title>
        <authorList>
            <person name="Kyrpides N."/>
        </authorList>
    </citation>
    <scope>NUCLEOTIDE SEQUENCE [LARGE SCALE GENOMIC DNA]</scope>
    <source>
        <strain evidence="2 3">DSM 43889</strain>
    </source>
</reference>
<evidence type="ECO:0000313" key="3">
    <source>
        <dbReference type="Proteomes" id="UP000791080"/>
    </source>
</evidence>
<dbReference type="Pfam" id="PF13738">
    <property type="entry name" value="Pyr_redox_3"/>
    <property type="match status" value="1"/>
</dbReference>
<dbReference type="Proteomes" id="UP000791080">
    <property type="component" value="Unassembled WGS sequence"/>
</dbReference>
<evidence type="ECO:0000313" key="2">
    <source>
        <dbReference type="EMBL" id="MCP2334449.1"/>
    </source>
</evidence>
<dbReference type="PRINTS" id="PR00368">
    <property type="entry name" value="FADPNR"/>
</dbReference>
<gene>
    <name evidence="2" type="ORF">G443_004719</name>
</gene>
<dbReference type="PANTHER" id="PTHR43539">
    <property type="entry name" value="FLAVIN-BINDING MONOOXYGENASE-LIKE PROTEIN (AFU_ORTHOLOGUE AFUA_4G09220)"/>
    <property type="match status" value="1"/>
</dbReference>
<dbReference type="SUPFAM" id="SSF51905">
    <property type="entry name" value="FAD/NAD(P)-binding domain"/>
    <property type="match status" value="2"/>
</dbReference>
<proteinExistence type="predicted"/>
<dbReference type="PRINTS" id="PR00469">
    <property type="entry name" value="PNDRDTASEII"/>
</dbReference>
<dbReference type="EMBL" id="AUBJ02000001">
    <property type="protein sequence ID" value="MCP2334449.1"/>
    <property type="molecule type" value="Genomic_DNA"/>
</dbReference>
<keyword evidence="1" id="KW-0560">Oxidoreductase</keyword>
<accession>A0ABT1JPK0</accession>
<dbReference type="InterPro" id="IPR036188">
    <property type="entry name" value="FAD/NAD-bd_sf"/>
</dbReference>
<dbReference type="Gene3D" id="3.50.50.60">
    <property type="entry name" value="FAD/NAD(P)-binding domain"/>
    <property type="match status" value="1"/>
</dbReference>
<dbReference type="RefSeq" id="WP_051314222.1">
    <property type="nucleotide sequence ID" value="NZ_AUBJ02000001.1"/>
</dbReference>
<dbReference type="PANTHER" id="PTHR43539:SF78">
    <property type="entry name" value="FLAVIN-CONTAINING MONOOXYGENASE"/>
    <property type="match status" value="1"/>
</dbReference>
<name>A0ABT1JPK0_ACTCY</name>
<dbReference type="InterPro" id="IPR050982">
    <property type="entry name" value="Auxin_biosynth/cation_transpt"/>
</dbReference>
<evidence type="ECO:0000256" key="1">
    <source>
        <dbReference type="ARBA" id="ARBA00023002"/>
    </source>
</evidence>
<comment type="caution">
    <text evidence="2">The sequence shown here is derived from an EMBL/GenBank/DDBJ whole genome shotgun (WGS) entry which is preliminary data.</text>
</comment>
<keyword evidence="3" id="KW-1185">Reference proteome</keyword>